<dbReference type="AlphaFoldDB" id="A0A6A9V1A0"/>
<dbReference type="NCBIfam" id="TIGR03083">
    <property type="entry name" value="maleylpyruvate isomerase family mycothiol-dependent enzyme"/>
    <property type="match status" value="1"/>
</dbReference>
<keyword evidence="2" id="KW-0670">Pyruvate</keyword>
<proteinExistence type="predicted"/>
<dbReference type="EMBL" id="WPCU01000007">
    <property type="protein sequence ID" value="MVA76740.1"/>
    <property type="molecule type" value="Genomic_DNA"/>
</dbReference>
<dbReference type="Proteomes" id="UP000435304">
    <property type="component" value="Unassembled WGS sequence"/>
</dbReference>
<dbReference type="Pfam" id="PF11716">
    <property type="entry name" value="MDMPI_N"/>
    <property type="match status" value="1"/>
</dbReference>
<name>A0A6A9V1A0_9ACTN</name>
<dbReference type="GO" id="GO:0005886">
    <property type="term" value="C:plasma membrane"/>
    <property type="evidence" value="ECO:0007669"/>
    <property type="project" value="TreeGrafter"/>
</dbReference>
<dbReference type="InterPro" id="IPR024344">
    <property type="entry name" value="MDMPI_metal-binding"/>
</dbReference>
<accession>A0A6A9V1A0</accession>
<protein>
    <submittedName>
        <fullName evidence="2">Maleylpyruvate isomerase family mycothiol-dependent enzyme</fullName>
    </submittedName>
</protein>
<dbReference type="InterPro" id="IPR034660">
    <property type="entry name" value="DinB/YfiT-like"/>
</dbReference>
<evidence type="ECO:0000259" key="1">
    <source>
        <dbReference type="Pfam" id="PF11716"/>
    </source>
</evidence>
<sequence length="264" mass="28035">MDAQLLDSAVDQTREVARWVEGADPGAPVPTCPEWTLADLVGHIGSTQRWVDRLVVEKVADPAAAFSLGWEEAPADASQWPAWLVEGADRTRASFAAATGGADVFDPSGGGDGLAFWSRRLFGEAAVHRIDAAATLGLDYHLDPDLAVAAIEDWLGTIASSGWAQHVPGFTEAVRGDGQTLAWVAVDTGTAWLLRRTDAPLVLTSGRHLAREAETATVTISGPACELLQVVSRRLPVDAARSCTVVGDRAELDHLVDHMDWVGA</sequence>
<dbReference type="InterPro" id="IPR017517">
    <property type="entry name" value="Maleyloyr_isom"/>
</dbReference>
<dbReference type="SUPFAM" id="SSF109854">
    <property type="entry name" value="DinB/YfiT-like putative metalloenzymes"/>
    <property type="match status" value="1"/>
</dbReference>
<keyword evidence="3" id="KW-1185">Reference proteome</keyword>
<dbReference type="GO" id="GO:0046872">
    <property type="term" value="F:metal ion binding"/>
    <property type="evidence" value="ECO:0007669"/>
    <property type="project" value="InterPro"/>
</dbReference>
<evidence type="ECO:0000313" key="3">
    <source>
        <dbReference type="Proteomes" id="UP000435304"/>
    </source>
</evidence>
<dbReference type="PANTHER" id="PTHR40758:SF1">
    <property type="entry name" value="CONSERVED PROTEIN"/>
    <property type="match status" value="1"/>
</dbReference>
<feature type="domain" description="Mycothiol-dependent maleylpyruvate isomerase metal-binding" evidence="1">
    <location>
        <begin position="8"/>
        <end position="133"/>
    </location>
</feature>
<comment type="caution">
    <text evidence="2">The sequence shown here is derived from an EMBL/GenBank/DDBJ whole genome shotgun (WGS) entry which is preliminary data.</text>
</comment>
<dbReference type="PANTHER" id="PTHR40758">
    <property type="entry name" value="CONSERVED PROTEIN"/>
    <property type="match status" value="1"/>
</dbReference>
<evidence type="ECO:0000313" key="2">
    <source>
        <dbReference type="EMBL" id="MVA76740.1"/>
    </source>
</evidence>
<keyword evidence="2" id="KW-0413">Isomerase</keyword>
<dbReference type="GO" id="GO:0016853">
    <property type="term" value="F:isomerase activity"/>
    <property type="evidence" value="ECO:0007669"/>
    <property type="project" value="UniProtKB-KW"/>
</dbReference>
<organism evidence="2 3">
    <name type="scientific">Auraticoccus cholistanensis</name>
    <dbReference type="NCBI Taxonomy" id="2656650"/>
    <lineage>
        <taxon>Bacteria</taxon>
        <taxon>Bacillati</taxon>
        <taxon>Actinomycetota</taxon>
        <taxon>Actinomycetes</taxon>
        <taxon>Propionibacteriales</taxon>
        <taxon>Propionibacteriaceae</taxon>
        <taxon>Auraticoccus</taxon>
    </lineage>
</organism>
<dbReference type="RefSeq" id="WP_156610390.1">
    <property type="nucleotide sequence ID" value="NZ_WPCU01000007.1"/>
</dbReference>
<reference evidence="2 3" key="1">
    <citation type="submission" date="2019-12" db="EMBL/GenBank/DDBJ databases">
        <title>Auraticoccus cholistani sp. nov., an actinomycete isolated from soil of Cholistan desert.</title>
        <authorList>
            <person name="Cheema M.T."/>
        </authorList>
    </citation>
    <scope>NUCLEOTIDE SEQUENCE [LARGE SCALE GENOMIC DNA]</scope>
    <source>
        <strain evidence="2 3">F435</strain>
    </source>
</reference>
<gene>
    <name evidence="2" type="ORF">GC722_12000</name>
</gene>